<evidence type="ECO:0008006" key="3">
    <source>
        <dbReference type="Google" id="ProtNLM"/>
    </source>
</evidence>
<accession>A0ABS1QLQ8</accession>
<dbReference type="RefSeq" id="WP_202081718.1">
    <property type="nucleotide sequence ID" value="NZ_JAERTZ010000001.1"/>
</dbReference>
<name>A0ABS1QLQ8_9GAMM</name>
<dbReference type="EMBL" id="JAERTZ010000001">
    <property type="protein sequence ID" value="MBL1375780.1"/>
    <property type="molecule type" value="Genomic_DNA"/>
</dbReference>
<evidence type="ECO:0000313" key="2">
    <source>
        <dbReference type="Proteomes" id="UP000638570"/>
    </source>
</evidence>
<proteinExistence type="predicted"/>
<protein>
    <recommendedName>
        <fullName evidence="3">Response regulatory domain-containing protein</fullName>
    </recommendedName>
</protein>
<reference evidence="2" key="1">
    <citation type="submission" date="2021-01" db="EMBL/GenBank/DDBJ databases">
        <title>Genome public.</title>
        <authorList>
            <person name="Liu C."/>
            <person name="Sun Q."/>
        </authorList>
    </citation>
    <scope>NUCLEOTIDE SEQUENCE [LARGE SCALE GENOMIC DNA]</scope>
    <source>
        <strain evidence="2">CGMCC 1.18722</strain>
    </source>
</reference>
<evidence type="ECO:0000313" key="1">
    <source>
        <dbReference type="EMBL" id="MBL1375780.1"/>
    </source>
</evidence>
<dbReference type="Proteomes" id="UP000638570">
    <property type="component" value="Unassembled WGS sequence"/>
</dbReference>
<gene>
    <name evidence="1" type="ORF">JKV55_00325</name>
</gene>
<dbReference type="InterPro" id="IPR011006">
    <property type="entry name" value="CheY-like_superfamily"/>
</dbReference>
<dbReference type="SUPFAM" id="SSF52172">
    <property type="entry name" value="CheY-like"/>
    <property type="match status" value="1"/>
</dbReference>
<keyword evidence="2" id="KW-1185">Reference proteome</keyword>
<comment type="caution">
    <text evidence="1">The sequence shown here is derived from an EMBL/GenBank/DDBJ whole genome shotgun (WGS) entry which is preliminary data.</text>
</comment>
<sequence length="62" mass="6912">MSRNRVQIVDDSAVVRMVLAERLERDAGIELVGSAVERAVSLDEFPGEILGLCGIRQREERT</sequence>
<organism evidence="1 2">
    <name type="scientific">Zobellella iuensis</name>
    <dbReference type="NCBI Taxonomy" id="2803811"/>
    <lineage>
        <taxon>Bacteria</taxon>
        <taxon>Pseudomonadati</taxon>
        <taxon>Pseudomonadota</taxon>
        <taxon>Gammaproteobacteria</taxon>
        <taxon>Aeromonadales</taxon>
        <taxon>Aeromonadaceae</taxon>
        <taxon>Zobellella</taxon>
    </lineage>
</organism>